<dbReference type="GO" id="GO:0008670">
    <property type="term" value="F:2,4-dienoyl-CoA reductase (NADPH) activity"/>
    <property type="evidence" value="ECO:0007669"/>
    <property type="project" value="InterPro"/>
</dbReference>
<evidence type="ECO:0000256" key="5">
    <source>
        <dbReference type="ARBA" id="ARBA00048340"/>
    </source>
</evidence>
<comment type="caution">
    <text evidence="6">The sequence shown here is derived from an EMBL/GenBank/DDBJ whole genome shotgun (WGS) entry which is preliminary data.</text>
</comment>
<evidence type="ECO:0000256" key="3">
    <source>
        <dbReference type="ARBA" id="ARBA00026117"/>
    </source>
</evidence>
<dbReference type="PANTHER" id="PTHR43296">
    <property type="entry name" value="PEROXISOMAL 2,4-DIENOYL-COA REDUCTASE"/>
    <property type="match status" value="1"/>
</dbReference>
<dbReference type="InterPro" id="IPR002347">
    <property type="entry name" value="SDR_fam"/>
</dbReference>
<keyword evidence="2" id="KW-0560">Oxidoreductase</keyword>
<dbReference type="PANTHER" id="PTHR43296:SF2">
    <property type="entry name" value="PEROXISOMAL 2,4-DIENOYL-COA REDUCTASE [(3E)-ENOYL-COA-PRODUCING]"/>
    <property type="match status" value="1"/>
</dbReference>
<proteinExistence type="predicted"/>
<comment type="catalytic activity">
    <reaction evidence="5">
        <text>a (2E,4Z)-dienoyl-CoA + NADPH + H(+) = a 4,5-saturated-(3E)-enoyl-CoA + NADP(+)</text>
        <dbReference type="Rhea" id="RHEA:61892"/>
        <dbReference type="ChEBI" id="CHEBI:15378"/>
        <dbReference type="ChEBI" id="CHEBI:57783"/>
        <dbReference type="ChEBI" id="CHEBI:58349"/>
        <dbReference type="ChEBI" id="CHEBI:85099"/>
        <dbReference type="ChEBI" id="CHEBI:85493"/>
        <dbReference type="EC" id="1.3.1.124"/>
    </reaction>
</comment>
<dbReference type="FunFam" id="3.40.50.720:FF:000084">
    <property type="entry name" value="Short-chain dehydrogenase reductase"/>
    <property type="match status" value="1"/>
</dbReference>
<dbReference type="InterPro" id="IPR036291">
    <property type="entry name" value="NAD(P)-bd_dom_sf"/>
</dbReference>
<protein>
    <recommendedName>
        <fullName evidence="3">2,4-dienoyl-CoA reductase [(3E)-enoyl-CoA-producing]</fullName>
        <ecNumber evidence="3">1.3.1.124</ecNumber>
    </recommendedName>
</protein>
<accession>A0A642UNB1</accession>
<reference evidence="6" key="1">
    <citation type="journal article" date="2019" name="G3 (Bethesda)">
        <title>Genome Assemblies of Two Rare Opportunistic Yeast Pathogens: Diutina rugosa (syn. Candida rugosa) and Trichomonascus ciferrii (syn. Candida ciferrii).</title>
        <authorList>
            <person name="Mixao V."/>
            <person name="Saus E."/>
            <person name="Hansen A.P."/>
            <person name="Lass-Florl C."/>
            <person name="Gabaldon T."/>
        </authorList>
    </citation>
    <scope>NUCLEOTIDE SEQUENCE</scope>
    <source>
        <strain evidence="6">CBS 4856</strain>
    </source>
</reference>
<dbReference type="CDD" id="cd05369">
    <property type="entry name" value="TER_DECR_SDR_a"/>
    <property type="match status" value="1"/>
</dbReference>
<dbReference type="SUPFAM" id="SSF51735">
    <property type="entry name" value="NAD(P)-binding Rossmann-fold domains"/>
    <property type="match status" value="1"/>
</dbReference>
<dbReference type="EC" id="1.3.1.124" evidence="3"/>
<keyword evidence="1" id="KW-0521">NADP</keyword>
<dbReference type="Pfam" id="PF13561">
    <property type="entry name" value="adh_short_C2"/>
    <property type="match status" value="1"/>
</dbReference>
<sequence>MPNTLTTSYLKDSIFKPGLFEGKVAFITGGAGTICRVQAEALVLLGANVAIVGRSPEKTEKAAKEIQELRSGSKVLGLGNVDVREVKNVQQAVEKTVKELGKIDFVIAGAAGNFLSDFNHLSSRAFKTVIDIDLIGSYNTAKATFEQLRQNKGHIIFITATLHYYGLPMQSHASAAKAGVDALARSLAIELGPSGVRSNLIAPGPIENTEGFERLLPPDTIERALKNIPLQRTGTTQDIADTTVFLFSNASSYITGETIVVDGGQWQTGSTMSIAGLYPEVIVAQNEDKPKI</sequence>
<dbReference type="InterPro" id="IPR045017">
    <property type="entry name" value="DECR2-like"/>
</dbReference>
<evidence type="ECO:0000313" key="6">
    <source>
        <dbReference type="EMBL" id="KAA8902212.1"/>
    </source>
</evidence>
<comment type="catalytic activity">
    <reaction evidence="4">
        <text>a (2E,4E)-dienoyl-CoA + NADPH + H(+) = a 4,5-saturated-(3E)-enoyl-CoA + NADP(+)</text>
        <dbReference type="Rhea" id="RHEA:45912"/>
        <dbReference type="ChEBI" id="CHEBI:15378"/>
        <dbReference type="ChEBI" id="CHEBI:57783"/>
        <dbReference type="ChEBI" id="CHEBI:58349"/>
        <dbReference type="ChEBI" id="CHEBI:85101"/>
        <dbReference type="ChEBI" id="CHEBI:85493"/>
        <dbReference type="EC" id="1.3.1.124"/>
    </reaction>
</comment>
<evidence type="ECO:0000313" key="7">
    <source>
        <dbReference type="Proteomes" id="UP000761534"/>
    </source>
</evidence>
<keyword evidence="7" id="KW-1185">Reference proteome</keyword>
<name>A0A642UNB1_9ASCO</name>
<dbReference type="OrthoDB" id="2136131at2759"/>
<dbReference type="Proteomes" id="UP000761534">
    <property type="component" value="Unassembled WGS sequence"/>
</dbReference>
<dbReference type="PRINTS" id="PR00081">
    <property type="entry name" value="GDHRDH"/>
</dbReference>
<organism evidence="6 7">
    <name type="scientific">Trichomonascus ciferrii</name>
    <dbReference type="NCBI Taxonomy" id="44093"/>
    <lineage>
        <taxon>Eukaryota</taxon>
        <taxon>Fungi</taxon>
        <taxon>Dikarya</taxon>
        <taxon>Ascomycota</taxon>
        <taxon>Saccharomycotina</taxon>
        <taxon>Dipodascomycetes</taxon>
        <taxon>Dipodascales</taxon>
        <taxon>Trichomonascaceae</taxon>
        <taxon>Trichomonascus</taxon>
        <taxon>Trichomonascus ciferrii complex</taxon>
    </lineage>
</organism>
<dbReference type="AlphaFoldDB" id="A0A642UNB1"/>
<evidence type="ECO:0000256" key="1">
    <source>
        <dbReference type="ARBA" id="ARBA00022857"/>
    </source>
</evidence>
<dbReference type="Gene3D" id="3.40.50.720">
    <property type="entry name" value="NAD(P)-binding Rossmann-like Domain"/>
    <property type="match status" value="1"/>
</dbReference>
<dbReference type="GO" id="GO:0005777">
    <property type="term" value="C:peroxisome"/>
    <property type="evidence" value="ECO:0007669"/>
    <property type="project" value="TreeGrafter"/>
</dbReference>
<evidence type="ECO:0000256" key="2">
    <source>
        <dbReference type="ARBA" id="ARBA00023002"/>
    </source>
</evidence>
<gene>
    <name evidence="6" type="ORF">TRICI_005928</name>
</gene>
<dbReference type="GO" id="GO:0009062">
    <property type="term" value="P:fatty acid catabolic process"/>
    <property type="evidence" value="ECO:0007669"/>
    <property type="project" value="InterPro"/>
</dbReference>
<dbReference type="VEuPathDB" id="FungiDB:TRICI_005928"/>
<evidence type="ECO:0000256" key="4">
    <source>
        <dbReference type="ARBA" id="ARBA00048009"/>
    </source>
</evidence>
<dbReference type="EMBL" id="SWFS01000470">
    <property type="protein sequence ID" value="KAA8902212.1"/>
    <property type="molecule type" value="Genomic_DNA"/>
</dbReference>